<accession>A0A0R2HUL4</accession>
<keyword evidence="9" id="KW-1185">Reference proteome</keyword>
<dbReference type="PATRIC" id="fig|1449336.4.peg.1581"/>
<dbReference type="PANTHER" id="PTHR47271:SF2">
    <property type="entry name" value="ARGININE DEIMINASE"/>
    <property type="match status" value="1"/>
</dbReference>
<dbReference type="GO" id="GO:0005737">
    <property type="term" value="C:cytoplasm"/>
    <property type="evidence" value="ECO:0007669"/>
    <property type="project" value="UniProtKB-SubCell"/>
</dbReference>
<dbReference type="InterPro" id="IPR003876">
    <property type="entry name" value="Arg_deiminase"/>
</dbReference>
<dbReference type="Gene3D" id="3.75.10.10">
    <property type="entry name" value="L-arginine/glycine Amidinotransferase, Chain A"/>
    <property type="match status" value="1"/>
</dbReference>
<proteinExistence type="inferred from homology"/>
<evidence type="ECO:0000313" key="8">
    <source>
        <dbReference type="EMBL" id="KRN56435.1"/>
    </source>
</evidence>
<dbReference type="PRINTS" id="PR01466">
    <property type="entry name" value="ARGDEIMINASE"/>
</dbReference>
<gene>
    <name evidence="6" type="primary">arcA</name>
    <name evidence="8" type="ORF">IV74_GL001549</name>
</gene>
<keyword evidence="4 6" id="KW-0378">Hydrolase</keyword>
<comment type="catalytic activity">
    <reaction evidence="5 6">
        <text>L-arginine + H2O = L-citrulline + NH4(+)</text>
        <dbReference type="Rhea" id="RHEA:19597"/>
        <dbReference type="ChEBI" id="CHEBI:15377"/>
        <dbReference type="ChEBI" id="CHEBI:28938"/>
        <dbReference type="ChEBI" id="CHEBI:32682"/>
        <dbReference type="ChEBI" id="CHEBI:57743"/>
        <dbReference type="EC" id="3.5.3.6"/>
    </reaction>
</comment>
<comment type="similarity">
    <text evidence="2 6">Belongs to the arginine deiminase family.</text>
</comment>
<dbReference type="RefSeq" id="WP_034570618.1">
    <property type="nucleotide sequence ID" value="NZ_JQBS01000032.1"/>
</dbReference>
<evidence type="ECO:0000256" key="5">
    <source>
        <dbReference type="ARBA" id="ARBA00049429"/>
    </source>
</evidence>
<dbReference type="PANTHER" id="PTHR47271">
    <property type="entry name" value="ARGININE DEIMINASE"/>
    <property type="match status" value="1"/>
</dbReference>
<evidence type="ECO:0000256" key="1">
    <source>
        <dbReference type="ARBA" id="ARBA00005213"/>
    </source>
</evidence>
<keyword evidence="6" id="KW-0963">Cytoplasm</keyword>
<evidence type="ECO:0000256" key="4">
    <source>
        <dbReference type="ARBA" id="ARBA00022801"/>
    </source>
</evidence>
<comment type="subcellular location">
    <subcellularLocation>
        <location evidence="6">Cytoplasm</location>
    </subcellularLocation>
</comment>
<dbReference type="UniPathway" id="UPA00254">
    <property type="reaction ID" value="UER00364"/>
</dbReference>
<dbReference type="GeneID" id="89588500"/>
<name>A0A0R2HUL4_CARDV</name>
<dbReference type="AlphaFoldDB" id="A0A0R2HUL4"/>
<organism evidence="8 9">
    <name type="scientific">Carnobacterium divergens DSM 20623</name>
    <dbReference type="NCBI Taxonomy" id="1449336"/>
    <lineage>
        <taxon>Bacteria</taxon>
        <taxon>Bacillati</taxon>
        <taxon>Bacillota</taxon>
        <taxon>Bacilli</taxon>
        <taxon>Lactobacillales</taxon>
        <taxon>Carnobacteriaceae</taxon>
        <taxon>Carnobacterium</taxon>
    </lineage>
</organism>
<dbReference type="NCBIfam" id="NF002381">
    <property type="entry name" value="PRK01388.1"/>
    <property type="match status" value="1"/>
</dbReference>
<comment type="pathway">
    <text evidence="1 6">Amino-acid degradation; L-arginine degradation via ADI pathway; carbamoyl phosphate from L-arginine: step 1/2.</text>
</comment>
<dbReference type="EMBL" id="JQBS01000032">
    <property type="protein sequence ID" value="KRN56435.1"/>
    <property type="molecule type" value="Genomic_DNA"/>
</dbReference>
<evidence type="ECO:0000256" key="6">
    <source>
        <dbReference type="HAMAP-Rule" id="MF_00242"/>
    </source>
</evidence>
<comment type="caution">
    <text evidence="8">The sequence shown here is derived from an EMBL/GenBank/DDBJ whole genome shotgun (WGS) entry which is preliminary data.</text>
</comment>
<dbReference type="EC" id="3.5.3.6" evidence="6"/>
<evidence type="ECO:0000256" key="3">
    <source>
        <dbReference type="ARBA" id="ARBA00022503"/>
    </source>
</evidence>
<feature type="active site" description="Amidino-cysteine intermediate" evidence="6 7">
    <location>
        <position position="400"/>
    </location>
</feature>
<dbReference type="Gene3D" id="1.10.3930.10">
    <property type="entry name" value="Arginine deiminase"/>
    <property type="match status" value="1"/>
</dbReference>
<reference evidence="8 9" key="1">
    <citation type="journal article" date="2015" name="Genome Announc.">
        <title>Expanding the biotechnology potential of lactobacilli through comparative genomics of 213 strains and associated genera.</title>
        <authorList>
            <person name="Sun Z."/>
            <person name="Harris H.M."/>
            <person name="McCann A."/>
            <person name="Guo C."/>
            <person name="Argimon S."/>
            <person name="Zhang W."/>
            <person name="Yang X."/>
            <person name="Jeffery I.B."/>
            <person name="Cooney J.C."/>
            <person name="Kagawa T.F."/>
            <person name="Liu W."/>
            <person name="Song Y."/>
            <person name="Salvetti E."/>
            <person name="Wrobel A."/>
            <person name="Rasinkangas P."/>
            <person name="Parkhill J."/>
            <person name="Rea M.C."/>
            <person name="O'Sullivan O."/>
            <person name="Ritari J."/>
            <person name="Douillard F.P."/>
            <person name="Paul Ross R."/>
            <person name="Yang R."/>
            <person name="Briner A.E."/>
            <person name="Felis G.E."/>
            <person name="de Vos W.M."/>
            <person name="Barrangou R."/>
            <person name="Klaenhammer T.R."/>
            <person name="Caufield P.W."/>
            <person name="Cui Y."/>
            <person name="Zhang H."/>
            <person name="O'Toole P.W."/>
        </authorList>
    </citation>
    <scope>NUCLEOTIDE SEQUENCE [LARGE SCALE GENOMIC DNA]</scope>
    <source>
        <strain evidence="8 9">DSM 20623</strain>
    </source>
</reference>
<dbReference type="NCBIfam" id="TIGR01078">
    <property type="entry name" value="arcA"/>
    <property type="match status" value="1"/>
</dbReference>
<dbReference type="PIRSF" id="PIRSF006356">
    <property type="entry name" value="Arg_deiminase"/>
    <property type="match status" value="1"/>
</dbReference>
<evidence type="ECO:0000256" key="7">
    <source>
        <dbReference type="PIRSR" id="PIRSR006356-1"/>
    </source>
</evidence>
<dbReference type="GO" id="GO:0016990">
    <property type="term" value="F:arginine deiminase activity"/>
    <property type="evidence" value="ECO:0007669"/>
    <property type="project" value="UniProtKB-UniRule"/>
</dbReference>
<evidence type="ECO:0000313" key="9">
    <source>
        <dbReference type="Proteomes" id="UP000051658"/>
    </source>
</evidence>
<evidence type="ECO:0000256" key="2">
    <source>
        <dbReference type="ARBA" id="ARBA00010206"/>
    </source>
</evidence>
<dbReference type="GO" id="GO:0019546">
    <property type="term" value="P:L-arginine deiminase pathway"/>
    <property type="evidence" value="ECO:0007669"/>
    <property type="project" value="UniProtKB-UniRule"/>
</dbReference>
<sequence length="412" mass="46498">MEMTHPIHVFSEIGKLKTVMLHRPGKELENLVPDYLERLLFDDIPYLEQAQIEHDNFAQVLRDNDVEVVYLEDLAAESLTSQELREQFVDEYLNEASIKGSRRKEQLRQLLLSIKDNKELIEKTMAGVQKAELPELGAKNLSDMVDSDYPFAIDPMPNLYFTRDPFATMGNGVSLNHMYSVTRNRETLYGKYIFMYHPRFKDADVPMTYDRSETTRIEGGDELVLSKDVMAVGISQRTDAASIEKLAKNIFAKKLGFKKVLAFSIANNRKFMHLDTVFTMVDYDKFSIHPEIEGDLTVYSITEGDNGKLTITAEKGALEEILANNLNVEKVTLIRCGGGNITAAAREQWNDGSNTLAIAPGEVVVYDRNTVTNKKLEEAGIKLHVIPGSELVRGRGGPRCMSMPLVREDLPK</sequence>
<dbReference type="SUPFAM" id="SSF55909">
    <property type="entry name" value="Pentein"/>
    <property type="match status" value="1"/>
</dbReference>
<protein>
    <recommendedName>
        <fullName evidence="6">Arginine deiminase</fullName>
        <shortName evidence="6">ADI</shortName>
        <ecNumber evidence="6">3.5.3.6</ecNumber>
    </recommendedName>
    <alternativeName>
        <fullName evidence="6">Arginine dihydrolase</fullName>
        <shortName evidence="6">AD</shortName>
    </alternativeName>
</protein>
<dbReference type="HAMAP" id="MF_00242">
    <property type="entry name" value="Arg_deiminase"/>
    <property type="match status" value="1"/>
</dbReference>
<dbReference type="Proteomes" id="UP000051658">
    <property type="component" value="Unassembled WGS sequence"/>
</dbReference>
<dbReference type="Pfam" id="PF02274">
    <property type="entry name" value="ADI"/>
    <property type="match status" value="1"/>
</dbReference>
<keyword evidence="3 6" id="KW-0056">Arginine metabolism</keyword>
<dbReference type="eggNOG" id="COG2235">
    <property type="taxonomic scope" value="Bacteria"/>
</dbReference>